<organism evidence="1 2">
    <name type="scientific">Papilio xuthus</name>
    <name type="common">Asian swallowtail butterfly</name>
    <dbReference type="NCBI Taxonomy" id="66420"/>
    <lineage>
        <taxon>Eukaryota</taxon>
        <taxon>Metazoa</taxon>
        <taxon>Ecdysozoa</taxon>
        <taxon>Arthropoda</taxon>
        <taxon>Hexapoda</taxon>
        <taxon>Insecta</taxon>
        <taxon>Pterygota</taxon>
        <taxon>Neoptera</taxon>
        <taxon>Endopterygota</taxon>
        <taxon>Lepidoptera</taxon>
        <taxon>Glossata</taxon>
        <taxon>Ditrysia</taxon>
        <taxon>Papilionoidea</taxon>
        <taxon>Papilionidae</taxon>
        <taxon>Papilioninae</taxon>
        <taxon>Papilio</taxon>
    </lineage>
</organism>
<keyword evidence="2" id="KW-1185">Reference proteome</keyword>
<dbReference type="Proteomes" id="UP000053268">
    <property type="component" value="Unassembled WGS sequence"/>
</dbReference>
<evidence type="ECO:0000313" key="1">
    <source>
        <dbReference type="EMBL" id="KPJ00447.1"/>
    </source>
</evidence>
<proteinExistence type="predicted"/>
<reference evidence="1 2" key="1">
    <citation type="journal article" date="2015" name="Nat. Commun.">
        <title>Outbred genome sequencing and CRISPR/Cas9 gene editing in butterflies.</title>
        <authorList>
            <person name="Li X."/>
            <person name="Fan D."/>
            <person name="Zhang W."/>
            <person name="Liu G."/>
            <person name="Zhang L."/>
            <person name="Zhao L."/>
            <person name="Fang X."/>
            <person name="Chen L."/>
            <person name="Dong Y."/>
            <person name="Chen Y."/>
            <person name="Ding Y."/>
            <person name="Zhao R."/>
            <person name="Feng M."/>
            <person name="Zhu Y."/>
            <person name="Feng Y."/>
            <person name="Jiang X."/>
            <person name="Zhu D."/>
            <person name="Xiang H."/>
            <person name="Feng X."/>
            <person name="Li S."/>
            <person name="Wang J."/>
            <person name="Zhang G."/>
            <person name="Kronforst M.R."/>
            <person name="Wang W."/>
        </authorList>
    </citation>
    <scope>NUCLEOTIDE SEQUENCE [LARGE SCALE GENOMIC DNA]</scope>
    <source>
        <strain evidence="1">Ya'a_city_454_Px</strain>
        <tissue evidence="1">Whole body</tissue>
    </source>
</reference>
<dbReference type="AlphaFoldDB" id="A0A194Q4H6"/>
<gene>
    <name evidence="1" type="ORF">RR46_07037</name>
</gene>
<accession>A0A194Q4H6</accession>
<evidence type="ECO:0000313" key="2">
    <source>
        <dbReference type="Proteomes" id="UP000053268"/>
    </source>
</evidence>
<protein>
    <submittedName>
        <fullName evidence="1">Uncharacterized protein</fullName>
    </submittedName>
</protein>
<sequence>MVKENIVLLHISERVKDMCEVNPHLASVVDYDLVTSNLGYLKEELNLYSRRQKREAMMLEEVMPTMRSLSPDPEDVAAVNKKYIQFKTIGTISAVMAKIKKEQNTTSYNQPIYRSDTKKIAE</sequence>
<dbReference type="EMBL" id="KQ459463">
    <property type="protein sequence ID" value="KPJ00447.1"/>
    <property type="molecule type" value="Genomic_DNA"/>
</dbReference>
<name>A0A194Q4H6_PAPXU</name>